<gene>
    <name evidence="16" type="ORF">P4T90_18775</name>
</gene>
<dbReference type="Proteomes" id="UP001341444">
    <property type="component" value="Unassembled WGS sequence"/>
</dbReference>
<evidence type="ECO:0000256" key="10">
    <source>
        <dbReference type="ARBA" id="ARBA00022989"/>
    </source>
</evidence>
<keyword evidence="12 15" id="KW-0472">Membrane</keyword>
<dbReference type="InterPro" id="IPR000829">
    <property type="entry name" value="DAGK"/>
</dbReference>
<keyword evidence="7" id="KW-0547">Nucleotide-binding</keyword>
<organism evidence="16 17">
    <name type="scientific">Heyndrickxia acidicola</name>
    <dbReference type="NCBI Taxonomy" id="209389"/>
    <lineage>
        <taxon>Bacteria</taxon>
        <taxon>Bacillati</taxon>
        <taxon>Bacillota</taxon>
        <taxon>Bacilli</taxon>
        <taxon>Bacillales</taxon>
        <taxon>Bacillaceae</taxon>
        <taxon>Heyndrickxia</taxon>
    </lineage>
</organism>
<keyword evidence="6 15" id="KW-0812">Transmembrane</keyword>
<feature type="transmembrane region" description="Helical" evidence="15">
    <location>
        <begin position="34"/>
        <end position="53"/>
    </location>
</feature>
<feature type="transmembrane region" description="Helical" evidence="15">
    <location>
        <begin position="59"/>
        <end position="78"/>
    </location>
</feature>
<feature type="transmembrane region" description="Helical" evidence="15">
    <location>
        <begin position="99"/>
        <end position="120"/>
    </location>
</feature>
<comment type="subcellular location">
    <subcellularLocation>
        <location evidence="1">Cell membrane</location>
        <topology evidence="1">Multi-pass membrane protein</topology>
    </subcellularLocation>
</comment>
<dbReference type="Pfam" id="PF01219">
    <property type="entry name" value="DAGK_prokar"/>
    <property type="match status" value="1"/>
</dbReference>
<evidence type="ECO:0000256" key="9">
    <source>
        <dbReference type="ARBA" id="ARBA00022840"/>
    </source>
</evidence>
<evidence type="ECO:0000256" key="7">
    <source>
        <dbReference type="ARBA" id="ARBA00022741"/>
    </source>
</evidence>
<evidence type="ECO:0000256" key="8">
    <source>
        <dbReference type="ARBA" id="ARBA00022777"/>
    </source>
</evidence>
<keyword evidence="11" id="KW-0443">Lipid metabolism</keyword>
<evidence type="ECO:0000313" key="16">
    <source>
        <dbReference type="EMBL" id="MED1205096.1"/>
    </source>
</evidence>
<protein>
    <submittedName>
        <fullName evidence="16">Diacylglycerol kinase family protein</fullName>
    </submittedName>
</protein>
<keyword evidence="10 15" id="KW-1133">Transmembrane helix</keyword>
<keyword evidence="3" id="KW-1003">Cell membrane</keyword>
<keyword evidence="5" id="KW-0808">Transferase</keyword>
<keyword evidence="17" id="KW-1185">Reference proteome</keyword>
<evidence type="ECO:0000313" key="17">
    <source>
        <dbReference type="Proteomes" id="UP001341444"/>
    </source>
</evidence>
<dbReference type="PANTHER" id="PTHR34299">
    <property type="entry name" value="DIACYLGLYCEROL KINASE"/>
    <property type="match status" value="1"/>
</dbReference>
<evidence type="ECO:0000256" key="4">
    <source>
        <dbReference type="ARBA" id="ARBA00022516"/>
    </source>
</evidence>
<evidence type="ECO:0000256" key="5">
    <source>
        <dbReference type="ARBA" id="ARBA00022679"/>
    </source>
</evidence>
<evidence type="ECO:0000256" key="2">
    <source>
        <dbReference type="ARBA" id="ARBA00005967"/>
    </source>
</evidence>
<keyword evidence="9" id="KW-0067">ATP-binding</keyword>
<evidence type="ECO:0000256" key="11">
    <source>
        <dbReference type="ARBA" id="ARBA00023098"/>
    </source>
</evidence>
<dbReference type="InterPro" id="IPR036945">
    <property type="entry name" value="DAGK_sf"/>
</dbReference>
<evidence type="ECO:0000256" key="13">
    <source>
        <dbReference type="ARBA" id="ARBA00023209"/>
    </source>
</evidence>
<keyword evidence="8 16" id="KW-0418">Kinase</keyword>
<dbReference type="EMBL" id="JARMAB010000030">
    <property type="protein sequence ID" value="MED1205096.1"/>
    <property type="molecule type" value="Genomic_DNA"/>
</dbReference>
<reference evidence="16 17" key="1">
    <citation type="submission" date="2023-03" db="EMBL/GenBank/DDBJ databases">
        <title>Bacillus Genome Sequencing.</title>
        <authorList>
            <person name="Dunlap C."/>
        </authorList>
    </citation>
    <scope>NUCLEOTIDE SEQUENCE [LARGE SCALE GENOMIC DNA]</scope>
    <source>
        <strain evidence="16 17">B-23453</strain>
    </source>
</reference>
<evidence type="ECO:0000256" key="15">
    <source>
        <dbReference type="SAM" id="Phobius"/>
    </source>
</evidence>
<evidence type="ECO:0000256" key="6">
    <source>
        <dbReference type="ARBA" id="ARBA00022692"/>
    </source>
</evidence>
<proteinExistence type="inferred from homology"/>
<comment type="caution">
    <text evidence="16">The sequence shown here is derived from an EMBL/GenBank/DDBJ whole genome shotgun (WGS) entry which is preliminary data.</text>
</comment>
<accession>A0ABU6MK93</accession>
<dbReference type="PANTHER" id="PTHR34299:SF1">
    <property type="entry name" value="DIACYLGLYCEROL KINASE"/>
    <property type="match status" value="1"/>
</dbReference>
<name>A0ABU6MK93_9BACI</name>
<evidence type="ECO:0000256" key="1">
    <source>
        <dbReference type="ARBA" id="ARBA00004651"/>
    </source>
</evidence>
<dbReference type="CDD" id="cd14265">
    <property type="entry name" value="UDPK_IM_like"/>
    <property type="match status" value="1"/>
</dbReference>
<dbReference type="RefSeq" id="WP_066262094.1">
    <property type="nucleotide sequence ID" value="NZ_JARMAB010000030.1"/>
</dbReference>
<keyword evidence="13" id="KW-0594">Phospholipid biosynthesis</keyword>
<keyword evidence="14" id="KW-1208">Phospholipid metabolism</keyword>
<dbReference type="InterPro" id="IPR033717">
    <property type="entry name" value="UDPK"/>
</dbReference>
<comment type="similarity">
    <text evidence="2">Belongs to the bacterial diacylglycerol kinase family.</text>
</comment>
<evidence type="ECO:0000256" key="12">
    <source>
        <dbReference type="ARBA" id="ARBA00023136"/>
    </source>
</evidence>
<evidence type="ECO:0000256" key="14">
    <source>
        <dbReference type="ARBA" id="ARBA00023264"/>
    </source>
</evidence>
<keyword evidence="4" id="KW-0444">Lipid biosynthesis</keyword>
<dbReference type="Gene3D" id="1.10.287.3610">
    <property type="match status" value="1"/>
</dbReference>
<sequence length="133" mass="15198">MGLKDKTSKGSRWRKTFVYAWQGLMDALGKEKNLQFHFVFASIMVVCSFIFSISRTEWLFVILSIFGVIALELMNTAVERVVDLVTKEYHPLAKQAKDIAAASVLVYAFMSVIIGLVIFLPKVIQLFEKWLVF</sequence>
<dbReference type="GO" id="GO:0016301">
    <property type="term" value="F:kinase activity"/>
    <property type="evidence" value="ECO:0007669"/>
    <property type="project" value="UniProtKB-KW"/>
</dbReference>
<evidence type="ECO:0000256" key="3">
    <source>
        <dbReference type="ARBA" id="ARBA00022475"/>
    </source>
</evidence>
<dbReference type="PROSITE" id="PS01069">
    <property type="entry name" value="DAGK_PROKAR"/>
    <property type="match status" value="1"/>
</dbReference>